<dbReference type="EC" id="1.18.1.2" evidence="6"/>
<keyword evidence="9" id="KW-1185">Reference proteome</keyword>
<comment type="cofactor">
    <cofactor evidence="6">
        <name>FAD</name>
        <dbReference type="ChEBI" id="CHEBI:57692"/>
    </cofactor>
    <text evidence="6">Binds 1 FAD per subunit.</text>
</comment>
<dbReference type="InterPro" id="IPR050097">
    <property type="entry name" value="Ferredoxin-NADP_redctase_2"/>
</dbReference>
<keyword evidence="3 6" id="KW-0274">FAD</keyword>
<comment type="subunit">
    <text evidence="1 6">Homodimer.</text>
</comment>
<evidence type="ECO:0000256" key="4">
    <source>
        <dbReference type="ARBA" id="ARBA00022857"/>
    </source>
</evidence>
<keyword evidence="4 6" id="KW-0521">NADP</keyword>
<dbReference type="PRINTS" id="PR00368">
    <property type="entry name" value="FADPNR"/>
</dbReference>
<dbReference type="HAMAP" id="MF_01685">
    <property type="entry name" value="FENR2"/>
    <property type="match status" value="1"/>
</dbReference>
<feature type="binding site" evidence="6">
    <location>
        <position position="86"/>
    </location>
    <ligand>
        <name>FAD</name>
        <dbReference type="ChEBI" id="CHEBI:57692"/>
    </ligand>
</feature>
<reference evidence="8 9" key="1">
    <citation type="submission" date="2023-02" db="EMBL/GenBank/DDBJ databases">
        <title>Genome sequence of Lacticaseibacillus sp. KACC 23028.</title>
        <authorList>
            <person name="Kim S."/>
            <person name="Heo J."/>
            <person name="Kwon S.-W."/>
        </authorList>
    </citation>
    <scope>NUCLEOTIDE SEQUENCE [LARGE SCALE GENOMIC DNA]</scope>
    <source>
        <strain evidence="8 9">KACC 23028</strain>
    </source>
</reference>
<feature type="binding site" evidence="6">
    <location>
        <position position="41"/>
    </location>
    <ligand>
        <name>FAD</name>
        <dbReference type="ChEBI" id="CHEBI:57692"/>
    </ligand>
</feature>
<organism evidence="8 9">
    <name type="scientific">Lacticaseibacillus pabuli</name>
    <dbReference type="NCBI Taxonomy" id="3025672"/>
    <lineage>
        <taxon>Bacteria</taxon>
        <taxon>Bacillati</taxon>
        <taxon>Bacillota</taxon>
        <taxon>Bacilli</taxon>
        <taxon>Lactobacillales</taxon>
        <taxon>Lactobacillaceae</taxon>
        <taxon>Lacticaseibacillus</taxon>
    </lineage>
</organism>
<dbReference type="Proteomes" id="UP001220377">
    <property type="component" value="Chromosome"/>
</dbReference>
<protein>
    <recommendedName>
        <fullName evidence="6">Ferredoxin--NADP reductase</fullName>
        <shortName evidence="6">FNR</shortName>
        <shortName evidence="6">Fd-NADP(+) reductase</shortName>
        <ecNumber evidence="6">1.18.1.2</ecNumber>
    </recommendedName>
</protein>
<sequence length="324" mass="34857">MHEYDIAIIGGGPIGMFAAFYANLRSADVLLLESRSELGGQPVALYPQKTIYDIPGFFGVSGTELTARLAKQLGRFSSDIRLNTKVIALTPDETGVTLSTDRGDFRARSVIVATGAGAFEPRPLTAKHPVELEGTQIIYTPGDLNDFANQNVLVAGGGDSAIDWALALEPIAASVGIIHRREAFRGLESSVTALQNSAVTIHTPYLIQEVRANDNGMAVELRPLHGAAPATLHADKLLVNYGFASDNRQLRDWGLDLTRGQINVASDYKTSLPNVYAIGDAVTYPDKQKLIATGFGEAPAAINAIMRRLHPEIRQTLHSADLNL</sequence>
<feature type="binding site" evidence="6">
    <location>
        <position position="46"/>
    </location>
    <ligand>
        <name>FAD</name>
        <dbReference type="ChEBI" id="CHEBI:57692"/>
    </ligand>
</feature>
<dbReference type="PANTHER" id="PTHR48105">
    <property type="entry name" value="THIOREDOXIN REDUCTASE 1-RELATED-RELATED"/>
    <property type="match status" value="1"/>
</dbReference>
<dbReference type="EMBL" id="CP117884">
    <property type="protein sequence ID" value="WDF83426.1"/>
    <property type="molecule type" value="Genomic_DNA"/>
</dbReference>
<feature type="binding site" evidence="6">
    <location>
        <position position="33"/>
    </location>
    <ligand>
        <name>FAD</name>
        <dbReference type="ChEBI" id="CHEBI:57692"/>
    </ligand>
</feature>
<proteinExistence type="inferred from homology"/>
<evidence type="ECO:0000256" key="3">
    <source>
        <dbReference type="ARBA" id="ARBA00022827"/>
    </source>
</evidence>
<evidence type="ECO:0000313" key="9">
    <source>
        <dbReference type="Proteomes" id="UP001220377"/>
    </source>
</evidence>
<dbReference type="RefSeq" id="WP_274261590.1">
    <property type="nucleotide sequence ID" value="NZ_CP117884.1"/>
</dbReference>
<gene>
    <name evidence="8" type="ORF">PQ472_04080</name>
</gene>
<dbReference type="SUPFAM" id="SSF51905">
    <property type="entry name" value="FAD/NAD(P)-binding domain"/>
    <property type="match status" value="1"/>
</dbReference>
<dbReference type="Pfam" id="PF07992">
    <property type="entry name" value="Pyr_redox_2"/>
    <property type="match status" value="1"/>
</dbReference>
<evidence type="ECO:0000259" key="7">
    <source>
        <dbReference type="Pfam" id="PF07992"/>
    </source>
</evidence>
<keyword evidence="5 6" id="KW-0560">Oxidoreductase</keyword>
<comment type="similarity">
    <text evidence="6">Belongs to the ferredoxin--NADP reductase type 2 family.</text>
</comment>
<keyword evidence="2 6" id="KW-0285">Flavoprotein</keyword>
<dbReference type="InterPro" id="IPR023753">
    <property type="entry name" value="FAD/NAD-binding_dom"/>
</dbReference>
<evidence type="ECO:0000256" key="1">
    <source>
        <dbReference type="ARBA" id="ARBA00011738"/>
    </source>
</evidence>
<name>A0ABY7WUI3_9LACO</name>
<comment type="catalytic activity">
    <reaction evidence="6">
        <text>2 reduced [2Fe-2S]-[ferredoxin] + NADP(+) + H(+) = 2 oxidized [2Fe-2S]-[ferredoxin] + NADPH</text>
        <dbReference type="Rhea" id="RHEA:20125"/>
        <dbReference type="Rhea" id="RHEA-COMP:10000"/>
        <dbReference type="Rhea" id="RHEA-COMP:10001"/>
        <dbReference type="ChEBI" id="CHEBI:15378"/>
        <dbReference type="ChEBI" id="CHEBI:33737"/>
        <dbReference type="ChEBI" id="CHEBI:33738"/>
        <dbReference type="ChEBI" id="CHEBI:57783"/>
        <dbReference type="ChEBI" id="CHEBI:58349"/>
        <dbReference type="EC" id="1.18.1.2"/>
    </reaction>
</comment>
<feature type="binding site" evidence="6">
    <location>
        <position position="119"/>
    </location>
    <ligand>
        <name>FAD</name>
        <dbReference type="ChEBI" id="CHEBI:57692"/>
    </ligand>
</feature>
<dbReference type="PRINTS" id="PR00469">
    <property type="entry name" value="PNDRDTASEII"/>
</dbReference>
<evidence type="ECO:0000256" key="5">
    <source>
        <dbReference type="ARBA" id="ARBA00023002"/>
    </source>
</evidence>
<feature type="binding site" evidence="6">
    <location>
        <position position="280"/>
    </location>
    <ligand>
        <name>FAD</name>
        <dbReference type="ChEBI" id="CHEBI:57692"/>
    </ligand>
</feature>
<comment type="caution">
    <text evidence="6">Lacks conserved residue(s) required for the propagation of feature annotation.</text>
</comment>
<dbReference type="InterPro" id="IPR022890">
    <property type="entry name" value="Fd--NADP_Rdtase_type_2"/>
</dbReference>
<evidence type="ECO:0000256" key="6">
    <source>
        <dbReference type="HAMAP-Rule" id="MF_01685"/>
    </source>
</evidence>
<evidence type="ECO:0000313" key="8">
    <source>
        <dbReference type="EMBL" id="WDF83426.1"/>
    </source>
</evidence>
<dbReference type="Gene3D" id="3.50.50.60">
    <property type="entry name" value="FAD/NAD(P)-binding domain"/>
    <property type="match status" value="2"/>
</dbReference>
<feature type="domain" description="FAD/NAD(P)-binding" evidence="7">
    <location>
        <begin position="4"/>
        <end position="292"/>
    </location>
</feature>
<evidence type="ECO:0000256" key="2">
    <source>
        <dbReference type="ARBA" id="ARBA00022630"/>
    </source>
</evidence>
<dbReference type="InterPro" id="IPR036188">
    <property type="entry name" value="FAD/NAD-bd_sf"/>
</dbReference>
<accession>A0ABY7WUI3</accession>